<dbReference type="EMBL" id="BPVZ01000100">
    <property type="protein sequence ID" value="GKV33275.1"/>
    <property type="molecule type" value="Genomic_DNA"/>
</dbReference>
<reference evidence="1 2" key="1">
    <citation type="journal article" date="2021" name="Commun. Biol.">
        <title>The genome of Shorea leprosula (Dipterocarpaceae) highlights the ecological relevance of drought in aseasonal tropical rainforests.</title>
        <authorList>
            <person name="Ng K.K.S."/>
            <person name="Kobayashi M.J."/>
            <person name="Fawcett J.A."/>
            <person name="Hatakeyama M."/>
            <person name="Paape T."/>
            <person name="Ng C.H."/>
            <person name="Ang C.C."/>
            <person name="Tnah L.H."/>
            <person name="Lee C.T."/>
            <person name="Nishiyama T."/>
            <person name="Sese J."/>
            <person name="O'Brien M.J."/>
            <person name="Copetti D."/>
            <person name="Mohd Noor M.I."/>
            <person name="Ong R.C."/>
            <person name="Putra M."/>
            <person name="Sireger I.Z."/>
            <person name="Indrioko S."/>
            <person name="Kosugi Y."/>
            <person name="Izuno A."/>
            <person name="Isagi Y."/>
            <person name="Lee S.L."/>
            <person name="Shimizu K.K."/>
        </authorList>
    </citation>
    <scope>NUCLEOTIDE SEQUENCE [LARGE SCALE GENOMIC DNA]</scope>
    <source>
        <strain evidence="1">214</strain>
    </source>
</reference>
<proteinExistence type="predicted"/>
<name>A0AAV5L7V4_9ROSI</name>
<sequence>MDFRRNEKRKAKNLGDHCEFGLEESRAIESPIFVIGIRRLLQT</sequence>
<evidence type="ECO:0000313" key="1">
    <source>
        <dbReference type="EMBL" id="GKV33275.1"/>
    </source>
</evidence>
<dbReference type="Proteomes" id="UP001054252">
    <property type="component" value="Unassembled WGS sequence"/>
</dbReference>
<protein>
    <submittedName>
        <fullName evidence="1">Uncharacterized protein</fullName>
    </submittedName>
</protein>
<dbReference type="AlphaFoldDB" id="A0AAV5L7V4"/>
<keyword evidence="2" id="KW-1185">Reference proteome</keyword>
<comment type="caution">
    <text evidence="1">The sequence shown here is derived from an EMBL/GenBank/DDBJ whole genome shotgun (WGS) entry which is preliminary data.</text>
</comment>
<organism evidence="1 2">
    <name type="scientific">Rubroshorea leprosula</name>
    <dbReference type="NCBI Taxonomy" id="152421"/>
    <lineage>
        <taxon>Eukaryota</taxon>
        <taxon>Viridiplantae</taxon>
        <taxon>Streptophyta</taxon>
        <taxon>Embryophyta</taxon>
        <taxon>Tracheophyta</taxon>
        <taxon>Spermatophyta</taxon>
        <taxon>Magnoliopsida</taxon>
        <taxon>eudicotyledons</taxon>
        <taxon>Gunneridae</taxon>
        <taxon>Pentapetalae</taxon>
        <taxon>rosids</taxon>
        <taxon>malvids</taxon>
        <taxon>Malvales</taxon>
        <taxon>Dipterocarpaceae</taxon>
        <taxon>Rubroshorea</taxon>
    </lineage>
</organism>
<accession>A0AAV5L7V4</accession>
<gene>
    <name evidence="1" type="ORF">SLEP1_g41803</name>
</gene>
<evidence type="ECO:0000313" key="2">
    <source>
        <dbReference type="Proteomes" id="UP001054252"/>
    </source>
</evidence>